<evidence type="ECO:0008006" key="5">
    <source>
        <dbReference type="Google" id="ProtNLM"/>
    </source>
</evidence>
<organism evidence="3 4">
    <name type="scientific">Salix brachista</name>
    <dbReference type="NCBI Taxonomy" id="2182728"/>
    <lineage>
        <taxon>Eukaryota</taxon>
        <taxon>Viridiplantae</taxon>
        <taxon>Streptophyta</taxon>
        <taxon>Embryophyta</taxon>
        <taxon>Tracheophyta</taxon>
        <taxon>Spermatophyta</taxon>
        <taxon>Magnoliopsida</taxon>
        <taxon>eudicotyledons</taxon>
        <taxon>Gunneridae</taxon>
        <taxon>Pentapetalae</taxon>
        <taxon>rosids</taxon>
        <taxon>fabids</taxon>
        <taxon>Malpighiales</taxon>
        <taxon>Salicaceae</taxon>
        <taxon>Saliceae</taxon>
        <taxon>Salix</taxon>
    </lineage>
</organism>
<keyword evidence="2" id="KW-0812">Transmembrane</keyword>
<comment type="caution">
    <text evidence="3">The sequence shown here is derived from an EMBL/GenBank/DDBJ whole genome shotgun (WGS) entry which is preliminary data.</text>
</comment>
<feature type="region of interest" description="Disordered" evidence="1">
    <location>
        <begin position="135"/>
        <end position="163"/>
    </location>
</feature>
<evidence type="ECO:0000313" key="4">
    <source>
        <dbReference type="Proteomes" id="UP000326939"/>
    </source>
</evidence>
<name>A0A5N5N090_9ROSI</name>
<dbReference type="InterPro" id="IPR027949">
    <property type="entry name" value="Chloroplast_duf"/>
</dbReference>
<keyword evidence="4" id="KW-1185">Reference proteome</keyword>
<gene>
    <name evidence="3" type="ORF">DKX38_005345</name>
</gene>
<dbReference type="Pfam" id="PF14476">
    <property type="entry name" value="Chloroplast_duf"/>
    <property type="match status" value="2"/>
</dbReference>
<proteinExistence type="predicted"/>
<sequence length="691" mass="75905">MREVIEVIKTKDSEDYMRLGNLALKVNKILAISGPLLTGIAAAGSAFLGHGSWAAIVAVTAGALASTVNTFEHGGQVGMVVEMYRNCAGFLTLLEESIESTIQEGDLEKREEGEMFEMNVALKLGRSLSQLRDLARKSSSSRADGTGIDEQRTGREFEADKSSRGEEVSAKWPLLFLDKLIFQAVNIFNQTKEANENFSSKKSSSGGDGQPYTRSIQPYDLFFTACPFAINTLPLPPSISIILQTHHRSQKPEIIEETLEFSWKTKGKKTIYNMASLQASSFLFSSSSSSSSCNCSTSNAAVSLPKLPRVRLSVPKTPLKFVEELNLRDGFTSTIPLLEKTRPDQYEPIKPKTTSEEAKLYAILEAVSDRVEMHKNIGEQRDNWNKLLLNSINMITLTAMTMAGVASAGTVGAPLLALNLSSALLFSAATGMLLIMNKIQPSQLAEEQRNATRLFKQLHSQIRTTLALRDPTALDVKDAMEKTLALDKAYPLPLLGKMIQKFPEKFEPAVWWPKSQGSPRKQHKTQGKNGDLEQEMREVIEVIRRKDSEDYMRLGNLALKVNKILAIAGPLLTGIAAAGSAFVGHVSWAAIVAVTAGALASTVNTFEHGGQIGMVVEMYRNCAGFFTLMEESIETTIQQRDFEKSEDVEMLEMNVALKLGRSLSQLRDLARKSSSSHVDGSTIDEFASKLF</sequence>
<feature type="compositionally biased region" description="Basic and acidic residues" evidence="1">
    <location>
        <begin position="149"/>
        <end position="163"/>
    </location>
</feature>
<dbReference type="AlphaFoldDB" id="A0A5N5N090"/>
<dbReference type="PANTHER" id="PTHR33358:SF12">
    <property type="entry name" value="F-BOX PROTEIN WITH A DOMAIN PROTEIN"/>
    <property type="match status" value="1"/>
</dbReference>
<feature type="transmembrane region" description="Helical" evidence="2">
    <location>
        <begin position="415"/>
        <end position="435"/>
    </location>
</feature>
<evidence type="ECO:0000256" key="1">
    <source>
        <dbReference type="SAM" id="MobiDB-lite"/>
    </source>
</evidence>
<feature type="transmembrane region" description="Helical" evidence="2">
    <location>
        <begin position="588"/>
        <end position="606"/>
    </location>
</feature>
<reference evidence="4" key="1">
    <citation type="journal article" date="2019" name="Gigascience">
        <title>De novo genome assembly of the endangered Acer yangbiense, a plant species with extremely small populations endemic to Yunnan Province, China.</title>
        <authorList>
            <person name="Yang J."/>
            <person name="Wariss H.M."/>
            <person name="Tao L."/>
            <person name="Zhang R."/>
            <person name="Yun Q."/>
            <person name="Hollingsworth P."/>
            <person name="Dao Z."/>
            <person name="Luo G."/>
            <person name="Guo H."/>
            <person name="Ma Y."/>
            <person name="Sun W."/>
        </authorList>
    </citation>
    <scope>NUCLEOTIDE SEQUENCE [LARGE SCALE GENOMIC DNA]</scope>
    <source>
        <strain evidence="4">cv. br00</strain>
    </source>
</reference>
<dbReference type="EMBL" id="VDCV01000004">
    <property type="protein sequence ID" value="KAB5560388.1"/>
    <property type="molecule type" value="Genomic_DNA"/>
</dbReference>
<feature type="transmembrane region" description="Helical" evidence="2">
    <location>
        <begin position="387"/>
        <end position="409"/>
    </location>
</feature>
<dbReference type="Proteomes" id="UP000326939">
    <property type="component" value="Chromosome 4"/>
</dbReference>
<keyword evidence="2" id="KW-1133">Transmembrane helix</keyword>
<feature type="transmembrane region" description="Helical" evidence="2">
    <location>
        <begin position="561"/>
        <end position="582"/>
    </location>
</feature>
<accession>A0A5N5N090</accession>
<evidence type="ECO:0000313" key="3">
    <source>
        <dbReference type="EMBL" id="KAB5560388.1"/>
    </source>
</evidence>
<evidence type="ECO:0000256" key="2">
    <source>
        <dbReference type="SAM" id="Phobius"/>
    </source>
</evidence>
<dbReference type="PANTHER" id="PTHR33358">
    <property type="entry name" value="F-BOX PROTEIN WITH A DOMAIN PROTEIN"/>
    <property type="match status" value="1"/>
</dbReference>
<protein>
    <recommendedName>
        <fullName evidence="5">F-box protein</fullName>
    </recommendedName>
</protein>
<keyword evidence="2" id="KW-0472">Membrane</keyword>